<organism evidence="1 2">
    <name type="scientific">Rhododendron molle</name>
    <name type="common">Chinese azalea</name>
    <name type="synonym">Azalea mollis</name>
    <dbReference type="NCBI Taxonomy" id="49168"/>
    <lineage>
        <taxon>Eukaryota</taxon>
        <taxon>Viridiplantae</taxon>
        <taxon>Streptophyta</taxon>
        <taxon>Embryophyta</taxon>
        <taxon>Tracheophyta</taxon>
        <taxon>Spermatophyta</taxon>
        <taxon>Magnoliopsida</taxon>
        <taxon>eudicotyledons</taxon>
        <taxon>Gunneridae</taxon>
        <taxon>Pentapetalae</taxon>
        <taxon>asterids</taxon>
        <taxon>Ericales</taxon>
        <taxon>Ericaceae</taxon>
        <taxon>Ericoideae</taxon>
        <taxon>Rhodoreae</taxon>
        <taxon>Rhododendron</taxon>
    </lineage>
</organism>
<accession>A0ACC0NAZ8</accession>
<sequence>MKMEVEFKEAAAKQEQQLTDARMALTEEKKISLALKETAGKQAHELDDARMEKMQMELEFKEGAAKQE</sequence>
<protein>
    <submittedName>
        <fullName evidence="1">Uncharacterized protein</fullName>
    </submittedName>
</protein>
<evidence type="ECO:0000313" key="2">
    <source>
        <dbReference type="Proteomes" id="UP001062846"/>
    </source>
</evidence>
<name>A0ACC0NAZ8_RHOML</name>
<reference evidence="1" key="1">
    <citation type="submission" date="2022-02" db="EMBL/GenBank/DDBJ databases">
        <title>Plant Genome Project.</title>
        <authorList>
            <person name="Zhang R.-G."/>
        </authorList>
    </citation>
    <scope>NUCLEOTIDE SEQUENCE</scope>
    <source>
        <strain evidence="1">AT1</strain>
    </source>
</reference>
<evidence type="ECO:0000313" key="1">
    <source>
        <dbReference type="EMBL" id="KAI8550259.1"/>
    </source>
</evidence>
<keyword evidence="2" id="KW-1185">Reference proteome</keyword>
<dbReference type="Proteomes" id="UP001062846">
    <property type="component" value="Chromosome 6"/>
</dbReference>
<proteinExistence type="predicted"/>
<gene>
    <name evidence="1" type="ORF">RHMOL_Rhmol06G0090800</name>
</gene>
<dbReference type="EMBL" id="CM046393">
    <property type="protein sequence ID" value="KAI8550259.1"/>
    <property type="molecule type" value="Genomic_DNA"/>
</dbReference>
<comment type="caution">
    <text evidence="1">The sequence shown here is derived from an EMBL/GenBank/DDBJ whole genome shotgun (WGS) entry which is preliminary data.</text>
</comment>